<dbReference type="Proteomes" id="UP000033448">
    <property type="component" value="Unassembled WGS sequence"/>
</dbReference>
<evidence type="ECO:0000313" key="1">
    <source>
        <dbReference type="EMBL" id="KJL18826.1"/>
    </source>
</evidence>
<dbReference type="RefSeq" id="WP_045251954.1">
    <property type="nucleotide sequence ID" value="NZ_JYIT01000085.1"/>
</dbReference>
<sequence length="60" mass="6635">MDAWLEPVKLDRVGREDRIALLDGSSVAVASTIEQYVVDRKVNNSRTVERAAPTVIAPVR</sequence>
<protein>
    <submittedName>
        <fullName evidence="1">Uncharacterized protein</fullName>
    </submittedName>
</protein>
<keyword evidence="2" id="KW-1185">Reference proteome</keyword>
<name>A0A0F0KHT9_9MICO</name>
<dbReference type="PATRIC" id="fig|582680.7.peg.3355"/>
<dbReference type="EMBL" id="JYIT01000085">
    <property type="protein sequence ID" value="KJL18826.1"/>
    <property type="molecule type" value="Genomic_DNA"/>
</dbReference>
<accession>A0A0F0KHT9</accession>
<dbReference type="AlphaFoldDB" id="A0A0F0KHT9"/>
<reference evidence="1 2" key="1">
    <citation type="submission" date="2015-02" db="EMBL/GenBank/DDBJ databases">
        <title>Draft genome sequences of ten Microbacterium spp. with emphasis on heavy metal contaminated environments.</title>
        <authorList>
            <person name="Corretto E."/>
        </authorList>
    </citation>
    <scope>NUCLEOTIDE SEQUENCE [LARGE SCALE GENOMIC DNA]</scope>
    <source>
        <strain evidence="1 2">DSM 23848</strain>
    </source>
</reference>
<dbReference type="OrthoDB" id="9782620at2"/>
<evidence type="ECO:0000313" key="2">
    <source>
        <dbReference type="Proteomes" id="UP000033448"/>
    </source>
</evidence>
<gene>
    <name evidence="1" type="ORF">RL72_03298</name>
</gene>
<comment type="caution">
    <text evidence="1">The sequence shown here is derived from an EMBL/GenBank/DDBJ whole genome shotgun (WGS) entry which is preliminary data.</text>
</comment>
<organism evidence="1 2">
    <name type="scientific">Microbacterium azadirachtae</name>
    <dbReference type="NCBI Taxonomy" id="582680"/>
    <lineage>
        <taxon>Bacteria</taxon>
        <taxon>Bacillati</taxon>
        <taxon>Actinomycetota</taxon>
        <taxon>Actinomycetes</taxon>
        <taxon>Micrococcales</taxon>
        <taxon>Microbacteriaceae</taxon>
        <taxon>Microbacterium</taxon>
    </lineage>
</organism>
<proteinExistence type="predicted"/>